<name>A0A7J6P2T7_PEROL</name>
<evidence type="ECO:0000313" key="2">
    <source>
        <dbReference type="EMBL" id="KAF4690060.1"/>
    </source>
</evidence>
<evidence type="ECO:0000259" key="1">
    <source>
        <dbReference type="Pfam" id="PF01458"/>
    </source>
</evidence>
<dbReference type="InterPro" id="IPR000825">
    <property type="entry name" value="SUF_FeS_clus_asmbl_SufBD_core"/>
</dbReference>
<evidence type="ECO:0000313" key="3">
    <source>
        <dbReference type="Proteomes" id="UP000553632"/>
    </source>
</evidence>
<dbReference type="Proteomes" id="UP000553632">
    <property type="component" value="Unassembled WGS sequence"/>
</dbReference>
<comment type="caution">
    <text evidence="2">The sequence shown here is derived from an EMBL/GenBank/DDBJ whole genome shotgun (WGS) entry which is preliminary data.</text>
</comment>
<protein>
    <recommendedName>
        <fullName evidence="1">SUF system FeS cluster assembly SufBD core domain-containing protein</fullName>
    </recommendedName>
</protein>
<feature type="domain" description="SUF system FeS cluster assembly SufBD core" evidence="1">
    <location>
        <begin position="158"/>
        <end position="222"/>
    </location>
</feature>
<keyword evidence="3" id="KW-1185">Reference proteome</keyword>
<dbReference type="GO" id="GO:0016226">
    <property type="term" value="P:iron-sulfur cluster assembly"/>
    <property type="evidence" value="ECO:0007669"/>
    <property type="project" value="InterPro"/>
</dbReference>
<dbReference type="Pfam" id="PF01458">
    <property type="entry name" value="SUFBD_core"/>
    <property type="match status" value="1"/>
</dbReference>
<dbReference type="SUPFAM" id="SSF101960">
    <property type="entry name" value="Stabilizer of iron transporter SufD"/>
    <property type="match status" value="1"/>
</dbReference>
<proteinExistence type="predicted"/>
<dbReference type="PANTHER" id="PTHR43575:SF1">
    <property type="entry name" value="PROTEIN ABCI7, CHLOROPLASTIC"/>
    <property type="match status" value="1"/>
</dbReference>
<accession>A0A7J6P2T7</accession>
<reference evidence="2 3" key="1">
    <citation type="submission" date="2020-04" db="EMBL/GenBank/DDBJ databases">
        <title>Perkinsus olseni comparative genomics.</title>
        <authorList>
            <person name="Bogema D.R."/>
        </authorList>
    </citation>
    <scope>NUCLEOTIDE SEQUENCE [LARGE SCALE GENOMIC DNA]</scope>
    <source>
        <strain evidence="2 3">ATCC PRA-207</strain>
    </source>
</reference>
<gene>
    <name evidence="2" type="ORF">FOZ63_027011</name>
</gene>
<organism evidence="2 3">
    <name type="scientific">Perkinsus olseni</name>
    <name type="common">Perkinsus atlanticus</name>
    <dbReference type="NCBI Taxonomy" id="32597"/>
    <lineage>
        <taxon>Eukaryota</taxon>
        <taxon>Sar</taxon>
        <taxon>Alveolata</taxon>
        <taxon>Perkinsozoa</taxon>
        <taxon>Perkinsea</taxon>
        <taxon>Perkinsida</taxon>
        <taxon>Perkinsidae</taxon>
        <taxon>Perkinsus</taxon>
    </lineage>
</organism>
<dbReference type="EMBL" id="JABANO010039764">
    <property type="protein sequence ID" value="KAF4690060.1"/>
    <property type="molecule type" value="Genomic_DNA"/>
</dbReference>
<sequence length="284" mass="31590">RVVLLTFPLGSADQASSLQFDAFPLTLATNIESDEKAYLMLNCQRPDRNRLRPSLKLGVKLKDSSSESDDAGYISFLGMLACHERLLWYAAEYNWSVAACVDKSVRQAIDATCRSGTRSLAQYYKSFDLWSGKASEAVGLPMNSQTAPYGPLRQRQGWKSTYMVKKVAQQTDANQECKALLLDRTARMTARPELKIQADDVKVTHGAALSTTIDPKQFLYLIFREDFTPGRTFVQLYFRGVAASLGTGALRCEDINLAHPAKNAIAICNNSRNCHIANIVYLTE</sequence>
<dbReference type="InterPro" id="IPR055346">
    <property type="entry name" value="Fe-S_cluster_assembly_SufBD"/>
</dbReference>
<dbReference type="InterPro" id="IPR037284">
    <property type="entry name" value="SUF_FeS_clus_asmbl_SufBD_sf"/>
</dbReference>
<feature type="non-terminal residue" evidence="2">
    <location>
        <position position="284"/>
    </location>
</feature>
<dbReference type="AlphaFoldDB" id="A0A7J6P2T7"/>
<dbReference type="PANTHER" id="PTHR43575">
    <property type="entry name" value="PROTEIN ABCI7, CHLOROPLASTIC"/>
    <property type="match status" value="1"/>
</dbReference>